<dbReference type="AlphaFoldDB" id="X1CID3"/>
<name>X1CID3_9ZZZZ</name>
<dbReference type="InterPro" id="IPR050683">
    <property type="entry name" value="Bact_Polysacc_Export_ATP-bd"/>
</dbReference>
<reference evidence="1" key="1">
    <citation type="journal article" date="2014" name="Front. Microbiol.">
        <title>High frequency of phylogenetically diverse reductive dehalogenase-homologous genes in deep subseafloor sedimentary metagenomes.</title>
        <authorList>
            <person name="Kawai M."/>
            <person name="Futagami T."/>
            <person name="Toyoda A."/>
            <person name="Takaki Y."/>
            <person name="Nishi S."/>
            <person name="Hori S."/>
            <person name="Arai W."/>
            <person name="Tsubouchi T."/>
            <person name="Morono Y."/>
            <person name="Uchiyama I."/>
            <person name="Ito T."/>
            <person name="Fujiyama A."/>
            <person name="Inagaki F."/>
            <person name="Takami H."/>
        </authorList>
    </citation>
    <scope>NUCLEOTIDE SEQUENCE</scope>
    <source>
        <strain evidence="1">Expedition CK06-06</strain>
    </source>
</reference>
<proteinExistence type="predicted"/>
<feature type="non-terminal residue" evidence="1">
    <location>
        <position position="1"/>
    </location>
</feature>
<dbReference type="SUPFAM" id="SSF52540">
    <property type="entry name" value="P-loop containing nucleoside triphosphate hydrolases"/>
    <property type="match status" value="1"/>
</dbReference>
<evidence type="ECO:0000313" key="1">
    <source>
        <dbReference type="EMBL" id="GAH07437.1"/>
    </source>
</evidence>
<dbReference type="Gene3D" id="3.40.50.300">
    <property type="entry name" value="P-loop containing nucleotide triphosphate hydrolases"/>
    <property type="match status" value="1"/>
</dbReference>
<dbReference type="PANTHER" id="PTHR46743">
    <property type="entry name" value="TEICHOIC ACIDS EXPORT ATP-BINDING PROTEIN TAGH"/>
    <property type="match status" value="1"/>
</dbReference>
<sequence length="173" mass="20057">FDEIVDFSEIERFIDTPIKRYSSGMLVRLGFSVSSCIEPDILLVDEVLAVGDASFRQKCMHRIQSLLKKGTSIVFVSHNLYMVQAVCTDSIYIKHGKIKSHGKTSDVIDRYERNLHEEKAQKFESEKSNQIPHKLDVEIIKVKVLNMDGLELPEEFYGSQIVEIQIQYRNFQW</sequence>
<gene>
    <name evidence="1" type="ORF">S01H4_61008</name>
</gene>
<dbReference type="PANTHER" id="PTHR46743:SF2">
    <property type="entry name" value="TEICHOIC ACIDS EXPORT ATP-BINDING PROTEIN TAGH"/>
    <property type="match status" value="1"/>
</dbReference>
<protein>
    <recommendedName>
        <fullName evidence="2">Wzt C-terminal domain-containing protein</fullName>
    </recommendedName>
</protein>
<dbReference type="InterPro" id="IPR027417">
    <property type="entry name" value="P-loop_NTPase"/>
</dbReference>
<comment type="caution">
    <text evidence="1">The sequence shown here is derived from an EMBL/GenBank/DDBJ whole genome shotgun (WGS) entry which is preliminary data.</text>
</comment>
<accession>X1CID3</accession>
<evidence type="ECO:0008006" key="2">
    <source>
        <dbReference type="Google" id="ProtNLM"/>
    </source>
</evidence>
<dbReference type="EMBL" id="BART01036088">
    <property type="protein sequence ID" value="GAH07437.1"/>
    <property type="molecule type" value="Genomic_DNA"/>
</dbReference>
<organism evidence="1">
    <name type="scientific">marine sediment metagenome</name>
    <dbReference type="NCBI Taxonomy" id="412755"/>
    <lineage>
        <taxon>unclassified sequences</taxon>
        <taxon>metagenomes</taxon>
        <taxon>ecological metagenomes</taxon>
    </lineage>
</organism>